<dbReference type="PANTHER" id="PTHR12202">
    <property type="entry name" value="ESF1 HOMOLOG"/>
    <property type="match status" value="1"/>
</dbReference>
<feature type="compositionally biased region" description="Basic and acidic residues" evidence="1">
    <location>
        <begin position="170"/>
        <end position="192"/>
    </location>
</feature>
<feature type="compositionally biased region" description="Acidic residues" evidence="1">
    <location>
        <begin position="536"/>
        <end position="548"/>
    </location>
</feature>
<feature type="compositionally biased region" description="Acidic residues" evidence="1">
    <location>
        <begin position="706"/>
        <end position="716"/>
    </location>
</feature>
<organism evidence="3">
    <name type="scientific">Ditylum brightwellii</name>
    <dbReference type="NCBI Taxonomy" id="49249"/>
    <lineage>
        <taxon>Eukaryota</taxon>
        <taxon>Sar</taxon>
        <taxon>Stramenopiles</taxon>
        <taxon>Ochrophyta</taxon>
        <taxon>Bacillariophyta</taxon>
        <taxon>Mediophyceae</taxon>
        <taxon>Lithodesmiophycidae</taxon>
        <taxon>Lithodesmiales</taxon>
        <taxon>Lithodesmiaceae</taxon>
        <taxon>Ditylum</taxon>
    </lineage>
</organism>
<evidence type="ECO:0000256" key="1">
    <source>
        <dbReference type="SAM" id="MobiDB-lite"/>
    </source>
</evidence>
<protein>
    <recommendedName>
        <fullName evidence="2">ESF1 RRM domain-containing protein</fullName>
    </recommendedName>
</protein>
<feature type="compositionally biased region" description="Basic residues" evidence="1">
    <location>
        <begin position="851"/>
        <end position="869"/>
    </location>
</feature>
<feature type="compositionally biased region" description="Basic and acidic residues" evidence="1">
    <location>
        <begin position="870"/>
        <end position="880"/>
    </location>
</feature>
<dbReference type="AlphaFoldDB" id="A0A7S1VXT4"/>
<feature type="compositionally biased region" description="Basic and acidic residues" evidence="1">
    <location>
        <begin position="308"/>
        <end position="318"/>
    </location>
</feature>
<feature type="compositionally biased region" description="Basic and acidic residues" evidence="1">
    <location>
        <begin position="37"/>
        <end position="49"/>
    </location>
</feature>
<proteinExistence type="predicted"/>
<feature type="compositionally biased region" description="Acidic residues" evidence="1">
    <location>
        <begin position="568"/>
        <end position="578"/>
    </location>
</feature>
<dbReference type="Pfam" id="PF25121">
    <property type="entry name" value="RRM_ESF1"/>
    <property type="match status" value="2"/>
</dbReference>
<feature type="region of interest" description="Disordered" evidence="1">
    <location>
        <begin position="298"/>
        <end position="377"/>
    </location>
</feature>
<accession>A0A7S1VXT4</accession>
<feature type="compositionally biased region" description="Basic residues" evidence="1">
    <location>
        <begin position="24"/>
        <end position="36"/>
    </location>
</feature>
<evidence type="ECO:0000259" key="2">
    <source>
        <dbReference type="Pfam" id="PF25121"/>
    </source>
</evidence>
<dbReference type="InterPro" id="IPR056750">
    <property type="entry name" value="RRM_ESF1"/>
</dbReference>
<reference evidence="3" key="1">
    <citation type="submission" date="2021-01" db="EMBL/GenBank/DDBJ databases">
        <authorList>
            <person name="Corre E."/>
            <person name="Pelletier E."/>
            <person name="Niang G."/>
            <person name="Scheremetjew M."/>
            <person name="Finn R."/>
            <person name="Kale V."/>
            <person name="Holt S."/>
            <person name="Cochrane G."/>
            <person name="Meng A."/>
            <person name="Brown T."/>
            <person name="Cohen L."/>
        </authorList>
    </citation>
    <scope>NUCLEOTIDE SEQUENCE</scope>
    <source>
        <strain evidence="3">Pop2</strain>
    </source>
</reference>
<feature type="compositionally biased region" description="Polar residues" evidence="1">
    <location>
        <begin position="354"/>
        <end position="365"/>
    </location>
</feature>
<feature type="compositionally biased region" description="Acidic residues" evidence="1">
    <location>
        <begin position="367"/>
        <end position="377"/>
    </location>
</feature>
<gene>
    <name evidence="3" type="ORF">DBRI1063_LOCUS402</name>
</gene>
<feature type="compositionally biased region" description="Acidic residues" evidence="1">
    <location>
        <begin position="590"/>
        <end position="600"/>
    </location>
</feature>
<feature type="compositionally biased region" description="Basic residues" evidence="1">
    <location>
        <begin position="641"/>
        <end position="660"/>
    </location>
</feature>
<dbReference type="EMBL" id="HBGN01000645">
    <property type="protein sequence ID" value="CAD9313996.1"/>
    <property type="molecule type" value="Transcribed_RNA"/>
</dbReference>
<feature type="compositionally biased region" description="Polar residues" evidence="1">
    <location>
        <begin position="51"/>
        <end position="66"/>
    </location>
</feature>
<dbReference type="InterPro" id="IPR039754">
    <property type="entry name" value="Esf1"/>
</dbReference>
<dbReference type="GO" id="GO:0003723">
    <property type="term" value="F:RNA binding"/>
    <property type="evidence" value="ECO:0007669"/>
    <property type="project" value="TreeGrafter"/>
</dbReference>
<feature type="region of interest" description="Disordered" evidence="1">
    <location>
        <begin position="782"/>
        <end position="805"/>
    </location>
</feature>
<feature type="compositionally biased region" description="Basic and acidic residues" evidence="1">
    <location>
        <begin position="612"/>
        <end position="628"/>
    </location>
</feature>
<evidence type="ECO:0000313" key="3">
    <source>
        <dbReference type="EMBL" id="CAD9313996.1"/>
    </source>
</evidence>
<name>A0A7S1VXT4_9STRA</name>
<feature type="compositionally biased region" description="Acidic residues" evidence="1">
    <location>
        <begin position="217"/>
        <end position="242"/>
    </location>
</feature>
<feature type="compositionally biased region" description="Basic residues" evidence="1">
    <location>
        <begin position="783"/>
        <end position="794"/>
    </location>
</feature>
<feature type="region of interest" description="Disordered" evidence="1">
    <location>
        <begin position="532"/>
        <end position="749"/>
    </location>
</feature>
<feature type="domain" description="ESF1 RRM" evidence="2">
    <location>
        <begin position="269"/>
        <end position="347"/>
    </location>
</feature>
<feature type="region of interest" description="Disordered" evidence="1">
    <location>
        <begin position="822"/>
        <end position="884"/>
    </location>
</feature>
<feature type="region of interest" description="Disordered" evidence="1">
    <location>
        <begin position="91"/>
        <end position="267"/>
    </location>
</feature>
<dbReference type="PANTHER" id="PTHR12202:SF0">
    <property type="entry name" value="ESF1 HOMOLOG"/>
    <property type="match status" value="1"/>
</dbReference>
<feature type="compositionally biased region" description="Basic and acidic residues" evidence="1">
    <location>
        <begin position="822"/>
        <end position="835"/>
    </location>
</feature>
<feature type="region of interest" description="Disordered" evidence="1">
    <location>
        <begin position="1"/>
        <end position="77"/>
    </location>
</feature>
<dbReference type="GO" id="GO:0006364">
    <property type="term" value="P:rRNA processing"/>
    <property type="evidence" value="ECO:0007669"/>
    <property type="project" value="InterPro"/>
</dbReference>
<sequence length="902" mass="100375">MGAPDKKEKHKKKSHSKHDDNSKKNKSKNDKRKNSKRKDDDEIIQDDRFTAASNRPQFRSAGNKNASSGSLISGGGGAKIEIDERFASLLTDERFSVPGSGGGKSGTDKYGRRNKRNKQKKGEDNGEGLDAFYTVVGTKGEKKKEDGKKKRDDDDESVSSSSSPSDEERDEHKEKEETPDSDSDSHNSKEEKLLDDDPASRIAYLTALSRGEISGSSDEESSSEDESTSSSSDEDDEDEDSIFDGSGVFDADQQQKAEEDLTTESSPYLAVLNLDWAHVRSVDLLVILSSFGEPGSVKRVRVYPSDFGMERMKKEEISGPRGLWKKEKKRKKDNSDDEDEDSSDEDQSDSSVDNGSDNESNQKETNSIDDEDGEEKDEDDILTLYSHFQNQNDSTNNESDFDPEKLRAYEASKLRYYFAVAEFNSTKAADVVYKEVDGLELGHSSASVDLRVIPRDALNGTIENRTVRDEATSVPSNYNPPDFVVSALQQTNVKCTWDDNDAERERKLTRYGMGDEAWEAMAEGDDLRAYLASDASSEESGSDVEEEARSEKKKGGKGSQMRKLLGLDSDDDNDDDEGMLGKAKSSDGSSSEEEEEEEGMVTEMSFIPGKGSLKDKIRSKLESKRNGTEEPEELTPWQKYLIKRKEKRRERRKAVKNRRKGIAEENTGDEDSDDGMYGSDPEFGVPESDSDDDDKEQEKGGASGGEGDDFFAEEVDAVNTAKGDKKKNRSTTYGKAQDEDEVKNKRVPSTKEELELLIAGDNDEEAAKDFDIRGLVRMEKNAGKKLRGSRKRKEAARAANVSGTQFKMDTKDERFAALLEGSDDRFGIDRTDPNYKETPAMKEVLAEQTKNRKRKRAKTTHSSKARNKSKANDSEGRESIDQDVALSSLVKSIKTKVANTKK</sequence>
<feature type="compositionally biased region" description="Basic and acidic residues" evidence="1">
    <location>
        <begin position="139"/>
        <end position="152"/>
    </location>
</feature>
<feature type="compositionally biased region" description="Acidic residues" evidence="1">
    <location>
        <begin position="335"/>
        <end position="348"/>
    </location>
</feature>
<feature type="domain" description="ESF1 RRM" evidence="2">
    <location>
        <begin position="389"/>
        <end position="457"/>
    </location>
</feature>